<reference evidence="2 3" key="1">
    <citation type="submission" date="2018-11" db="EMBL/GenBank/DDBJ databases">
        <title>Sequencing the genomes of 1000 actinobacteria strains.</title>
        <authorList>
            <person name="Klenk H.-P."/>
        </authorList>
    </citation>
    <scope>NUCLEOTIDE SEQUENCE [LARGE SCALE GENOMIC DNA]</scope>
    <source>
        <strain evidence="2 3">DSM 15700</strain>
    </source>
</reference>
<gene>
    <name evidence="2" type="ORF">EDD34_0436</name>
</gene>
<proteinExistence type="predicted"/>
<organism evidence="2 3">
    <name type="scientific">Myceligenerans xiligouense</name>
    <dbReference type="NCBI Taxonomy" id="253184"/>
    <lineage>
        <taxon>Bacteria</taxon>
        <taxon>Bacillati</taxon>
        <taxon>Actinomycetota</taxon>
        <taxon>Actinomycetes</taxon>
        <taxon>Micrococcales</taxon>
        <taxon>Promicromonosporaceae</taxon>
        <taxon>Myceligenerans</taxon>
    </lineage>
</organism>
<comment type="caution">
    <text evidence="2">The sequence shown here is derived from an EMBL/GenBank/DDBJ whole genome shotgun (WGS) entry which is preliminary data.</text>
</comment>
<evidence type="ECO:0008006" key="4">
    <source>
        <dbReference type="Google" id="ProtNLM"/>
    </source>
</evidence>
<feature type="region of interest" description="Disordered" evidence="1">
    <location>
        <begin position="249"/>
        <end position="303"/>
    </location>
</feature>
<feature type="region of interest" description="Disordered" evidence="1">
    <location>
        <begin position="1"/>
        <end position="27"/>
    </location>
</feature>
<keyword evidence="3" id="KW-1185">Reference proteome</keyword>
<dbReference type="RefSeq" id="WP_246012143.1">
    <property type="nucleotide sequence ID" value="NZ_RKQZ01000001.1"/>
</dbReference>
<dbReference type="Proteomes" id="UP000280501">
    <property type="component" value="Unassembled WGS sequence"/>
</dbReference>
<sequence>MAKDEQQMDHTRPPEAGGPGDEVLKPDNSIEVTPADWVNYKPSSPLDHLIDKAVTVPSAAIRRHVDKIRARNPHASPAEVITLLEKEYLRVIETTGSAVGAAAAIPAVGTATSAALSTSDVATFFASSAAFSLAVADVHGIATEDVPRRRALLLATVLGDKGAQDVENAVGGSGVAWGKVLLTSMPRTTLARVNKALTHKFVQKQLAKQGSLLVGRILPFGVGAVVGWFGARALGHTVISQSRIAFGPPPDHFPRVIESPPAKKPARETGAGRLGGTRRFGGTTRFSGLRGRQRRELEQPPES</sequence>
<dbReference type="AlphaFoldDB" id="A0A3N4YN30"/>
<feature type="compositionally biased region" description="Low complexity" evidence="1">
    <location>
        <begin position="280"/>
        <end position="290"/>
    </location>
</feature>
<protein>
    <recommendedName>
        <fullName evidence="4">EcsC family protein</fullName>
    </recommendedName>
</protein>
<name>A0A3N4YN30_9MICO</name>
<feature type="compositionally biased region" description="Basic and acidic residues" evidence="1">
    <location>
        <begin position="294"/>
        <end position="303"/>
    </location>
</feature>
<accession>A0A3N4YN30</accession>
<evidence type="ECO:0000313" key="3">
    <source>
        <dbReference type="Proteomes" id="UP000280501"/>
    </source>
</evidence>
<evidence type="ECO:0000256" key="1">
    <source>
        <dbReference type="SAM" id="MobiDB-lite"/>
    </source>
</evidence>
<evidence type="ECO:0000313" key="2">
    <source>
        <dbReference type="EMBL" id="RPF19870.1"/>
    </source>
</evidence>
<dbReference type="EMBL" id="RKQZ01000001">
    <property type="protein sequence ID" value="RPF19870.1"/>
    <property type="molecule type" value="Genomic_DNA"/>
</dbReference>
<feature type="compositionally biased region" description="Basic and acidic residues" evidence="1">
    <location>
        <begin position="1"/>
        <end position="13"/>
    </location>
</feature>